<evidence type="ECO:0000259" key="6">
    <source>
        <dbReference type="PROSITE" id="PS50157"/>
    </source>
</evidence>
<accession>A0A1B6MLN9</accession>
<dbReference type="PANTHER" id="PTHR24379:SF121">
    <property type="entry name" value="C2H2-TYPE DOMAIN-CONTAINING PROTEIN"/>
    <property type="match status" value="1"/>
</dbReference>
<keyword evidence="2" id="KW-0677">Repeat</keyword>
<evidence type="ECO:0000256" key="2">
    <source>
        <dbReference type="ARBA" id="ARBA00022737"/>
    </source>
</evidence>
<organism evidence="7">
    <name type="scientific">Graphocephala atropunctata</name>
    <dbReference type="NCBI Taxonomy" id="36148"/>
    <lineage>
        <taxon>Eukaryota</taxon>
        <taxon>Metazoa</taxon>
        <taxon>Ecdysozoa</taxon>
        <taxon>Arthropoda</taxon>
        <taxon>Hexapoda</taxon>
        <taxon>Insecta</taxon>
        <taxon>Pterygota</taxon>
        <taxon>Neoptera</taxon>
        <taxon>Paraneoptera</taxon>
        <taxon>Hemiptera</taxon>
        <taxon>Auchenorrhyncha</taxon>
        <taxon>Membracoidea</taxon>
        <taxon>Cicadellidae</taxon>
        <taxon>Cicadellinae</taxon>
        <taxon>Cicadellini</taxon>
        <taxon>Graphocephala</taxon>
    </lineage>
</organism>
<dbReference type="AlphaFoldDB" id="A0A1B6MLN9"/>
<name>A0A1B6MLN9_9HEMI</name>
<proteinExistence type="predicted"/>
<dbReference type="InterPro" id="IPR013087">
    <property type="entry name" value="Znf_C2H2_type"/>
</dbReference>
<evidence type="ECO:0000256" key="5">
    <source>
        <dbReference type="PROSITE-ProRule" id="PRU00042"/>
    </source>
</evidence>
<evidence type="ECO:0000313" key="7">
    <source>
        <dbReference type="EMBL" id="JAT36834.1"/>
    </source>
</evidence>
<dbReference type="Gene3D" id="3.30.160.60">
    <property type="entry name" value="Classic Zinc Finger"/>
    <property type="match status" value="3"/>
</dbReference>
<evidence type="ECO:0000256" key="4">
    <source>
        <dbReference type="ARBA" id="ARBA00022833"/>
    </source>
</evidence>
<dbReference type="PROSITE" id="PS00028">
    <property type="entry name" value="ZINC_FINGER_C2H2_1"/>
    <property type="match status" value="3"/>
</dbReference>
<keyword evidence="1" id="KW-0479">Metal-binding</keyword>
<evidence type="ECO:0000256" key="3">
    <source>
        <dbReference type="ARBA" id="ARBA00022771"/>
    </source>
</evidence>
<gene>
    <name evidence="7" type="ORF">g.49901</name>
</gene>
<sequence>KLCNICEFIAPDVKILIQHTDEHHKSHKVCLLCGEIQEKINFTAHLTSHSRRVVEEKKRFKCIACPKSFIKKENCKTHERKHENLHYMCVNCEYLSYTKYEAQRHQTEHLAERFKKHVCKVCYSTFDADNKLMKHMKLNHLMNENKCPEEIECLICEYRFDTASSLIWHVKEAHQHDSLVVKAAHGEETGKKSEQCSVCQIYLKNPKVRAIHTIIFHETAPYKCNCSAQFFTKGMLDFHQLNHTKSEESKYLIKNIRGLQKLSKATLI</sequence>
<feature type="domain" description="C2H2-type" evidence="6">
    <location>
        <begin position="60"/>
        <end position="82"/>
    </location>
</feature>
<feature type="non-terminal residue" evidence="7">
    <location>
        <position position="268"/>
    </location>
</feature>
<keyword evidence="3 5" id="KW-0863">Zinc-finger</keyword>
<dbReference type="PANTHER" id="PTHR24379">
    <property type="entry name" value="KRAB AND ZINC FINGER DOMAIN-CONTAINING"/>
    <property type="match status" value="1"/>
</dbReference>
<evidence type="ECO:0000256" key="1">
    <source>
        <dbReference type="ARBA" id="ARBA00022723"/>
    </source>
</evidence>
<protein>
    <recommendedName>
        <fullName evidence="6">C2H2-type domain-containing protein</fullName>
    </recommendedName>
</protein>
<dbReference type="EMBL" id="GEBQ01003143">
    <property type="protein sequence ID" value="JAT36834.1"/>
    <property type="molecule type" value="Transcribed_RNA"/>
</dbReference>
<dbReference type="SMART" id="SM00355">
    <property type="entry name" value="ZnF_C2H2"/>
    <property type="match status" value="8"/>
</dbReference>
<dbReference type="GO" id="GO:0008270">
    <property type="term" value="F:zinc ion binding"/>
    <property type="evidence" value="ECO:0007669"/>
    <property type="project" value="UniProtKB-KW"/>
</dbReference>
<reference evidence="7" key="1">
    <citation type="submission" date="2015-11" db="EMBL/GenBank/DDBJ databases">
        <title>De novo transcriptome assembly of four potential Pierce s Disease insect vectors from Arizona vineyards.</title>
        <authorList>
            <person name="Tassone E.E."/>
        </authorList>
    </citation>
    <scope>NUCLEOTIDE SEQUENCE</scope>
</reference>
<keyword evidence="4" id="KW-0862">Zinc</keyword>
<dbReference type="PROSITE" id="PS50157">
    <property type="entry name" value="ZINC_FINGER_C2H2_2"/>
    <property type="match status" value="2"/>
</dbReference>
<feature type="non-terminal residue" evidence="7">
    <location>
        <position position="1"/>
    </location>
</feature>
<feature type="domain" description="C2H2-type" evidence="6">
    <location>
        <begin position="117"/>
        <end position="145"/>
    </location>
</feature>